<organism evidence="2 3">
    <name type="scientific">Duganella lactea</name>
    <dbReference type="NCBI Taxonomy" id="2692173"/>
    <lineage>
        <taxon>Bacteria</taxon>
        <taxon>Pseudomonadati</taxon>
        <taxon>Pseudomonadota</taxon>
        <taxon>Betaproteobacteria</taxon>
        <taxon>Burkholderiales</taxon>
        <taxon>Oxalobacteraceae</taxon>
        <taxon>Telluria group</taxon>
        <taxon>Duganella</taxon>
    </lineage>
</organism>
<evidence type="ECO:0000256" key="1">
    <source>
        <dbReference type="SAM" id="MobiDB-lite"/>
    </source>
</evidence>
<dbReference type="EMBL" id="WWCO01000004">
    <property type="protein sequence ID" value="MYM34028.1"/>
    <property type="molecule type" value="Genomic_DNA"/>
</dbReference>
<feature type="region of interest" description="Disordered" evidence="1">
    <location>
        <begin position="29"/>
        <end position="71"/>
    </location>
</feature>
<accession>A0ABW9V5Q2</accession>
<proteinExistence type="predicted"/>
<evidence type="ECO:0000313" key="2">
    <source>
        <dbReference type="EMBL" id="MYM34028.1"/>
    </source>
</evidence>
<feature type="compositionally biased region" description="Basic and acidic residues" evidence="1">
    <location>
        <begin position="29"/>
        <end position="56"/>
    </location>
</feature>
<comment type="caution">
    <text evidence="2">The sequence shown here is derived from an EMBL/GenBank/DDBJ whole genome shotgun (WGS) entry which is preliminary data.</text>
</comment>
<evidence type="ECO:0000313" key="3">
    <source>
        <dbReference type="Proteomes" id="UP000449678"/>
    </source>
</evidence>
<reference evidence="2 3" key="1">
    <citation type="submission" date="2019-12" db="EMBL/GenBank/DDBJ databases">
        <title>Novel species isolated from a subtropical stream in China.</title>
        <authorList>
            <person name="Lu H."/>
        </authorList>
    </citation>
    <scope>NUCLEOTIDE SEQUENCE [LARGE SCALE GENOMIC DNA]</scope>
    <source>
        <strain evidence="2 3">FT94W</strain>
    </source>
</reference>
<sequence>MDFVLFSLLLSTAFLCFLLLSSALRIAEESRRKQKKAEESRRKQEEIEEKAERNPHATDTPATSAYGAGNVTMTARQSMTLRQTVRRQRHSPMAMARMQPARPVHTAIILDQLAAAAARTFHGTCHTSPHYRQEVVIGNRLPLHLGPPQMR</sequence>
<gene>
    <name evidence="2" type="ORF">GTP38_06705</name>
</gene>
<dbReference type="Proteomes" id="UP000449678">
    <property type="component" value="Unassembled WGS sequence"/>
</dbReference>
<protein>
    <submittedName>
        <fullName evidence="2">Uncharacterized protein</fullName>
    </submittedName>
</protein>
<dbReference type="RefSeq" id="WP_160989426.1">
    <property type="nucleotide sequence ID" value="NZ_WWCO01000004.1"/>
</dbReference>
<keyword evidence="3" id="KW-1185">Reference proteome</keyword>
<name>A0ABW9V5Q2_9BURK</name>